<name>A0A9Q0DFS3_9TELE</name>
<organism evidence="3 4">
    <name type="scientific">Muraenolepis orangiensis</name>
    <name type="common">Patagonian moray cod</name>
    <dbReference type="NCBI Taxonomy" id="630683"/>
    <lineage>
        <taxon>Eukaryota</taxon>
        <taxon>Metazoa</taxon>
        <taxon>Chordata</taxon>
        <taxon>Craniata</taxon>
        <taxon>Vertebrata</taxon>
        <taxon>Euteleostomi</taxon>
        <taxon>Actinopterygii</taxon>
        <taxon>Neopterygii</taxon>
        <taxon>Teleostei</taxon>
        <taxon>Neoteleostei</taxon>
        <taxon>Acanthomorphata</taxon>
        <taxon>Zeiogadaria</taxon>
        <taxon>Gadariae</taxon>
        <taxon>Gadiformes</taxon>
        <taxon>Muraenolepidoidei</taxon>
        <taxon>Muraenolepididae</taxon>
        <taxon>Muraenolepis</taxon>
    </lineage>
</organism>
<comment type="similarity">
    <text evidence="1">Belongs to the PPP4R2 family.</text>
</comment>
<proteinExistence type="inferred from homology"/>
<dbReference type="EMBL" id="JANIIK010000117">
    <property type="protein sequence ID" value="KAJ3586816.1"/>
    <property type="molecule type" value="Genomic_DNA"/>
</dbReference>
<reference evidence="3" key="1">
    <citation type="submission" date="2022-07" db="EMBL/GenBank/DDBJ databases">
        <title>Chromosome-level genome of Muraenolepis orangiensis.</title>
        <authorList>
            <person name="Kim J."/>
        </authorList>
    </citation>
    <scope>NUCLEOTIDE SEQUENCE</scope>
    <source>
        <strain evidence="3">KU_S4_2022</strain>
        <tissue evidence="3">Muscle</tissue>
    </source>
</reference>
<dbReference type="Pfam" id="PF09184">
    <property type="entry name" value="PPP4R2"/>
    <property type="match status" value="1"/>
</dbReference>
<keyword evidence="4" id="KW-1185">Reference proteome</keyword>
<evidence type="ECO:0000256" key="1">
    <source>
        <dbReference type="ARBA" id="ARBA00009207"/>
    </source>
</evidence>
<dbReference type="GO" id="GO:0019888">
    <property type="term" value="F:protein phosphatase regulator activity"/>
    <property type="evidence" value="ECO:0007669"/>
    <property type="project" value="InterPro"/>
</dbReference>
<comment type="caution">
    <text evidence="3">The sequence shown here is derived from an EMBL/GenBank/DDBJ whole genome shotgun (WGS) entry which is preliminary data.</text>
</comment>
<feature type="compositionally biased region" description="Basic and acidic residues" evidence="2">
    <location>
        <begin position="270"/>
        <end position="284"/>
    </location>
</feature>
<dbReference type="OrthoDB" id="341898at2759"/>
<feature type="compositionally biased region" description="Polar residues" evidence="2">
    <location>
        <begin position="344"/>
        <end position="362"/>
    </location>
</feature>
<dbReference type="PANTHER" id="PTHR16487:SF0">
    <property type="entry name" value="PROTEIN PHOSPHATASE 4 REGULATORY SUBUNIT 2-RELATED"/>
    <property type="match status" value="1"/>
</dbReference>
<evidence type="ECO:0000313" key="3">
    <source>
        <dbReference type="EMBL" id="KAJ3586816.1"/>
    </source>
</evidence>
<protein>
    <recommendedName>
        <fullName evidence="5">Serine/threonine-protein phosphatase 4 regulatory subunit 2</fullName>
    </recommendedName>
</protein>
<feature type="region of interest" description="Disordered" evidence="2">
    <location>
        <begin position="200"/>
        <end position="392"/>
    </location>
</feature>
<gene>
    <name evidence="3" type="ORF">NHX12_013208</name>
</gene>
<dbReference type="GO" id="GO:0030289">
    <property type="term" value="C:protein phosphatase 4 complex"/>
    <property type="evidence" value="ECO:0007669"/>
    <property type="project" value="InterPro"/>
</dbReference>
<evidence type="ECO:0000313" key="4">
    <source>
        <dbReference type="Proteomes" id="UP001148018"/>
    </source>
</evidence>
<evidence type="ECO:0000256" key="2">
    <source>
        <dbReference type="SAM" id="MobiDB-lite"/>
    </source>
</evidence>
<accession>A0A9Q0DFS3</accession>
<evidence type="ECO:0008006" key="5">
    <source>
        <dbReference type="Google" id="ProtNLM"/>
    </source>
</evidence>
<dbReference type="GO" id="GO:0005634">
    <property type="term" value="C:nucleus"/>
    <property type="evidence" value="ECO:0007669"/>
    <property type="project" value="TreeGrafter"/>
</dbReference>
<feature type="compositionally biased region" description="Basic and acidic residues" evidence="2">
    <location>
        <begin position="224"/>
        <end position="251"/>
    </location>
</feature>
<feature type="compositionally biased region" description="Low complexity" evidence="2">
    <location>
        <begin position="316"/>
        <end position="327"/>
    </location>
</feature>
<dbReference type="PANTHER" id="PTHR16487">
    <property type="entry name" value="PPP4R2-RELATED PROTEIN"/>
    <property type="match status" value="1"/>
</dbReference>
<sequence length="392" mass="42604">MEIDAILEAVRDFEKKETKETCPVLEQLLVDVAKTGETFIPWSKFKTYFLFKMENVIDDFQASAPEQRGSPHPNVVYVPFDSMKERIVKLVDSYSGVPFTIQRLCELLTDPTRNYTGSEKFLRGVEKNVMVVSCVRPPSEKHGDASGNRMNGGTFPGCSSVLSDSHSVNGPAFTAKPSAISLSRNGLPGGLVSRERQLAAEDRMEHHTSGPTSPEAEEGSPRSSGEKSKRWGEEDCCDRPLQEVKRLKVEPQEEEAEDEGDTRASAGDVTEMRESTRDACRTVEEAASSGAIATSEHSELCSTESPPSNRPEDSSDSAADPDLDLALQSHMTTDQSEPFDRSGPSLTPESLDNVEGSSSSSDEGMIEDNQPPSSPCSTADLPTEGTAESKLT</sequence>
<dbReference type="Proteomes" id="UP001148018">
    <property type="component" value="Unassembled WGS sequence"/>
</dbReference>
<dbReference type="GO" id="GO:0005737">
    <property type="term" value="C:cytoplasm"/>
    <property type="evidence" value="ECO:0007669"/>
    <property type="project" value="TreeGrafter"/>
</dbReference>
<dbReference type="InterPro" id="IPR015267">
    <property type="entry name" value="PPP4R2"/>
</dbReference>
<dbReference type="AlphaFoldDB" id="A0A9Q0DFS3"/>